<evidence type="ECO:0008006" key="3">
    <source>
        <dbReference type="Google" id="ProtNLM"/>
    </source>
</evidence>
<keyword evidence="2" id="KW-1185">Reference proteome</keyword>
<dbReference type="Gene3D" id="1.20.120.450">
    <property type="entry name" value="dinb family like domain"/>
    <property type="match status" value="1"/>
</dbReference>
<evidence type="ECO:0000313" key="2">
    <source>
        <dbReference type="Proteomes" id="UP000031623"/>
    </source>
</evidence>
<reference evidence="1 2" key="1">
    <citation type="journal article" date="2014" name="ISME J.">
        <title>Ecophysiology of Thioploca ingrica as revealed by the complete genome sequence supplemented with proteomic evidence.</title>
        <authorList>
            <person name="Kojima H."/>
            <person name="Ogura Y."/>
            <person name="Yamamoto N."/>
            <person name="Togashi T."/>
            <person name="Mori H."/>
            <person name="Watanabe T."/>
            <person name="Nemoto F."/>
            <person name="Kurokawa K."/>
            <person name="Hayashi T."/>
            <person name="Fukui M."/>
        </authorList>
    </citation>
    <scope>NUCLEOTIDE SEQUENCE [LARGE SCALE GENOMIC DNA]</scope>
</reference>
<evidence type="ECO:0000313" key="1">
    <source>
        <dbReference type="EMBL" id="BAP54432.1"/>
    </source>
</evidence>
<dbReference type="HOGENOM" id="CLU_1383628_0_0_6"/>
<name>A0A090AGS5_9GAMM</name>
<dbReference type="AlphaFoldDB" id="A0A090AGS5"/>
<dbReference type="SUPFAM" id="SSF109854">
    <property type="entry name" value="DinB/YfiT-like putative metalloenzymes"/>
    <property type="match status" value="1"/>
</dbReference>
<protein>
    <recommendedName>
        <fullName evidence="3">DinB-like domain-containing protein</fullName>
    </recommendedName>
</protein>
<dbReference type="EMBL" id="AP014633">
    <property type="protein sequence ID" value="BAP54432.1"/>
    <property type="molecule type" value="Genomic_DNA"/>
</dbReference>
<dbReference type="InterPro" id="IPR034660">
    <property type="entry name" value="DinB/YfiT-like"/>
</dbReference>
<dbReference type="STRING" id="40754.THII_0135"/>
<sequence>MAKSQHIPQLEAPGSGLPPLELLIGKVGFALYRSMSSHQGATAGFKSESQQLISLAASVSEEVGRQRVLIKRVMGIEDNSRFWSVFMVLDHLLIADRLTIKIMESLSMEKEFTQEIRIEDIKPQPARGKEVIDEFQCLIKDYVLCLEKITGWHSKQYHAHPWFGPLNAHGWHCFTTLHHFIHRRQLYRIIKTLSVSH</sequence>
<dbReference type="OrthoDB" id="9181047at2"/>
<gene>
    <name evidence="1" type="ORF">THII_0135</name>
</gene>
<organism evidence="1 2">
    <name type="scientific">Thioploca ingrica</name>
    <dbReference type="NCBI Taxonomy" id="40754"/>
    <lineage>
        <taxon>Bacteria</taxon>
        <taxon>Pseudomonadati</taxon>
        <taxon>Pseudomonadota</taxon>
        <taxon>Gammaproteobacteria</taxon>
        <taxon>Thiotrichales</taxon>
        <taxon>Thiotrichaceae</taxon>
        <taxon>Thioploca</taxon>
    </lineage>
</organism>
<proteinExistence type="predicted"/>
<dbReference type="Proteomes" id="UP000031623">
    <property type="component" value="Chromosome"/>
</dbReference>
<accession>A0A090AGS5</accession>
<dbReference type="KEGG" id="tig:THII_0135"/>